<name>A0A1D2NK58_ORCCI</name>
<dbReference type="STRING" id="48709.A0A1D2NK58"/>
<dbReference type="SUPFAM" id="SSF64263">
    <property type="entry name" value="Prokaryotic ribosomal protein L17"/>
    <property type="match status" value="1"/>
</dbReference>
<evidence type="ECO:0000256" key="6">
    <source>
        <dbReference type="SAM" id="MobiDB-lite"/>
    </source>
</evidence>
<dbReference type="GO" id="GO:0005762">
    <property type="term" value="C:mitochondrial large ribosomal subunit"/>
    <property type="evidence" value="ECO:0007669"/>
    <property type="project" value="TreeGrafter"/>
</dbReference>
<sequence>MVFPPPIKVHAAPKLVNLVSKLNVRVLPTRRRLSQPDGPEGRLKRMRNIVTALVKNERIEVRYHSGDEARGYAERLISEAIRYGDLHKPTMDLAKFWIHDEAAVPKLFKVLVPRYKQWPSGLPYTRMLKAPTNIADYMNSTSLYAQHLFGVLELRGNPFPPLPGPFAKPHPGAIHNVLLEEARKEYFRSQTNIEKQAEQQTQAVPVPDEEDPLEQMTHNLLSESPTTESPESKK</sequence>
<dbReference type="InterPro" id="IPR000456">
    <property type="entry name" value="Ribosomal_bL17"/>
</dbReference>
<comment type="caution">
    <text evidence="7">The sequence shown here is derived from an EMBL/GenBank/DDBJ whole genome shotgun (WGS) entry which is preliminary data.</text>
</comment>
<evidence type="ECO:0000256" key="4">
    <source>
        <dbReference type="ARBA" id="ARBA00035290"/>
    </source>
</evidence>
<dbReference type="PANTHER" id="PTHR14413:SF16">
    <property type="entry name" value="LARGE RIBOSOMAL SUBUNIT PROTEIN BL17M"/>
    <property type="match status" value="1"/>
</dbReference>
<feature type="compositionally biased region" description="Polar residues" evidence="6">
    <location>
        <begin position="190"/>
        <end position="203"/>
    </location>
</feature>
<protein>
    <recommendedName>
        <fullName evidence="4">Large ribosomal subunit protein bL17m</fullName>
    </recommendedName>
    <alternativeName>
        <fullName evidence="5">39S ribosomal protein L17, mitochondrial</fullName>
    </alternativeName>
</protein>
<dbReference type="AlphaFoldDB" id="A0A1D2NK58"/>
<dbReference type="EMBL" id="LJIJ01000020">
    <property type="protein sequence ID" value="ODN05602.1"/>
    <property type="molecule type" value="Genomic_DNA"/>
</dbReference>
<evidence type="ECO:0000256" key="1">
    <source>
        <dbReference type="ARBA" id="ARBA00008777"/>
    </source>
</evidence>
<dbReference type="GO" id="GO:0003735">
    <property type="term" value="F:structural constituent of ribosome"/>
    <property type="evidence" value="ECO:0007669"/>
    <property type="project" value="InterPro"/>
</dbReference>
<dbReference type="Pfam" id="PF01196">
    <property type="entry name" value="Ribosomal_L17"/>
    <property type="match status" value="1"/>
</dbReference>
<accession>A0A1D2NK58</accession>
<evidence type="ECO:0000313" key="8">
    <source>
        <dbReference type="Proteomes" id="UP000094527"/>
    </source>
</evidence>
<dbReference type="InterPro" id="IPR036373">
    <property type="entry name" value="Ribosomal_bL17_sf"/>
</dbReference>
<evidence type="ECO:0000256" key="2">
    <source>
        <dbReference type="ARBA" id="ARBA00022980"/>
    </source>
</evidence>
<proteinExistence type="inferred from homology"/>
<dbReference type="FunFam" id="3.90.1030.10:FF:000009">
    <property type="entry name" value="39S ribosomal protein L17, mitochondrial"/>
    <property type="match status" value="1"/>
</dbReference>
<evidence type="ECO:0000256" key="5">
    <source>
        <dbReference type="ARBA" id="ARBA00035413"/>
    </source>
</evidence>
<dbReference type="OMA" id="IEMRHRI"/>
<evidence type="ECO:0000256" key="3">
    <source>
        <dbReference type="ARBA" id="ARBA00023274"/>
    </source>
</evidence>
<organism evidence="7 8">
    <name type="scientific">Orchesella cincta</name>
    <name type="common">Springtail</name>
    <name type="synonym">Podura cincta</name>
    <dbReference type="NCBI Taxonomy" id="48709"/>
    <lineage>
        <taxon>Eukaryota</taxon>
        <taxon>Metazoa</taxon>
        <taxon>Ecdysozoa</taxon>
        <taxon>Arthropoda</taxon>
        <taxon>Hexapoda</taxon>
        <taxon>Collembola</taxon>
        <taxon>Entomobryomorpha</taxon>
        <taxon>Entomobryoidea</taxon>
        <taxon>Orchesellidae</taxon>
        <taxon>Orchesellinae</taxon>
        <taxon>Orchesella</taxon>
    </lineage>
</organism>
<gene>
    <name evidence="7" type="ORF">Ocin01_01072</name>
</gene>
<reference evidence="7 8" key="1">
    <citation type="journal article" date="2016" name="Genome Biol. Evol.">
        <title>Gene Family Evolution Reflects Adaptation to Soil Environmental Stressors in the Genome of the Collembolan Orchesella cincta.</title>
        <authorList>
            <person name="Faddeeva-Vakhrusheva A."/>
            <person name="Derks M.F."/>
            <person name="Anvar S.Y."/>
            <person name="Agamennone V."/>
            <person name="Suring W."/>
            <person name="Smit S."/>
            <person name="van Straalen N.M."/>
            <person name="Roelofs D."/>
        </authorList>
    </citation>
    <scope>NUCLEOTIDE SEQUENCE [LARGE SCALE GENOMIC DNA]</scope>
    <source>
        <tissue evidence="7">Mixed pool</tissue>
    </source>
</reference>
<feature type="region of interest" description="Disordered" evidence="6">
    <location>
        <begin position="190"/>
        <end position="234"/>
    </location>
</feature>
<comment type="similarity">
    <text evidence="1">Belongs to the bacterial ribosomal protein bL17 family.</text>
</comment>
<dbReference type="PANTHER" id="PTHR14413">
    <property type="entry name" value="RIBOSOMAL PROTEIN L17"/>
    <property type="match status" value="1"/>
</dbReference>
<feature type="compositionally biased region" description="Low complexity" evidence="6">
    <location>
        <begin position="222"/>
        <end position="234"/>
    </location>
</feature>
<keyword evidence="3" id="KW-0687">Ribonucleoprotein</keyword>
<dbReference type="Proteomes" id="UP000094527">
    <property type="component" value="Unassembled WGS sequence"/>
</dbReference>
<evidence type="ECO:0000313" key="7">
    <source>
        <dbReference type="EMBL" id="ODN05602.1"/>
    </source>
</evidence>
<keyword evidence="2 7" id="KW-0689">Ribosomal protein</keyword>
<keyword evidence="8" id="KW-1185">Reference proteome</keyword>
<dbReference type="GO" id="GO:0006412">
    <property type="term" value="P:translation"/>
    <property type="evidence" value="ECO:0007669"/>
    <property type="project" value="InterPro"/>
</dbReference>
<dbReference type="Gene3D" id="3.90.1030.10">
    <property type="entry name" value="Ribosomal protein L17"/>
    <property type="match status" value="1"/>
</dbReference>
<dbReference type="OrthoDB" id="437078at2759"/>